<dbReference type="InterPro" id="IPR009012">
    <property type="entry name" value="GrpE_head"/>
</dbReference>
<sequence>MSRKKTEQARNSEVRDEDLPDSEPEDETGEAQEAPTEVDQLKKEVAEARAEAAETYDRLLRLSAEFENYKKRMQRQAEDHRKYANESIIKDLLSVVDNLERAVNASRQSDSQADACMLEGLEMTLNEIRKVLKKYHVEPVEAVGQPFDPTYHEAVMQQPSEDYPDNTVIQEMQKGYMLHDRLIRPAMVVVAKAPA</sequence>
<dbReference type="CDD" id="cd00446">
    <property type="entry name" value="GrpE"/>
    <property type="match status" value="1"/>
</dbReference>
<evidence type="ECO:0000256" key="9">
    <source>
        <dbReference type="ARBA" id="ARBA00076414"/>
    </source>
</evidence>
<dbReference type="InterPro" id="IPR000740">
    <property type="entry name" value="GrpE"/>
</dbReference>
<dbReference type="FunFam" id="2.30.22.10:FF:000001">
    <property type="entry name" value="Protein GrpE"/>
    <property type="match status" value="1"/>
</dbReference>
<dbReference type="GO" id="GO:0042803">
    <property type="term" value="F:protein homodimerization activity"/>
    <property type="evidence" value="ECO:0007669"/>
    <property type="project" value="InterPro"/>
</dbReference>
<comment type="subcellular location">
    <subcellularLocation>
        <location evidence="1 10">Cytoplasm</location>
    </subcellularLocation>
</comment>
<evidence type="ECO:0000256" key="1">
    <source>
        <dbReference type="ARBA" id="ARBA00004496"/>
    </source>
</evidence>
<keyword evidence="4 10" id="KW-0963">Cytoplasm</keyword>
<dbReference type="Gene3D" id="3.90.20.20">
    <property type="match status" value="1"/>
</dbReference>
<dbReference type="GO" id="GO:0006457">
    <property type="term" value="P:protein folding"/>
    <property type="evidence" value="ECO:0007669"/>
    <property type="project" value="InterPro"/>
</dbReference>
<accession>A0A7W0C6B2</accession>
<organism evidence="14 15">
    <name type="scientific">Desulfosalsimonas propionicica</name>
    <dbReference type="NCBI Taxonomy" id="332175"/>
    <lineage>
        <taxon>Bacteria</taxon>
        <taxon>Pseudomonadati</taxon>
        <taxon>Thermodesulfobacteriota</taxon>
        <taxon>Desulfobacteria</taxon>
        <taxon>Desulfobacterales</taxon>
        <taxon>Desulfosalsimonadaceae</taxon>
        <taxon>Desulfosalsimonas</taxon>
    </lineage>
</organism>
<dbReference type="Proteomes" id="UP000525298">
    <property type="component" value="Unassembled WGS sequence"/>
</dbReference>
<evidence type="ECO:0000256" key="6">
    <source>
        <dbReference type="ARBA" id="ARBA00023186"/>
    </source>
</evidence>
<evidence type="ECO:0000256" key="8">
    <source>
        <dbReference type="ARBA" id="ARBA00072274"/>
    </source>
</evidence>
<keyword evidence="5 10" id="KW-0346">Stress response</keyword>
<dbReference type="GO" id="GO:0051087">
    <property type="term" value="F:protein-folding chaperone binding"/>
    <property type="evidence" value="ECO:0007669"/>
    <property type="project" value="InterPro"/>
</dbReference>
<feature type="compositionally biased region" description="Acidic residues" evidence="13">
    <location>
        <begin position="15"/>
        <end position="30"/>
    </location>
</feature>
<evidence type="ECO:0000256" key="3">
    <source>
        <dbReference type="ARBA" id="ARBA00011738"/>
    </source>
</evidence>
<evidence type="ECO:0000256" key="10">
    <source>
        <dbReference type="HAMAP-Rule" id="MF_01151"/>
    </source>
</evidence>
<comment type="function">
    <text evidence="7 10 11">Participates actively in the response to hyperosmotic and heat shock by preventing the aggregation of stress-denatured proteins, in association with DnaK and GrpE. It is the nucleotide exchange factor for DnaK and may function as a thermosensor. Unfolded proteins bind initially to DnaJ; upon interaction with the DnaJ-bound protein, DnaK hydrolyzes its bound ATP, resulting in the formation of a stable complex. GrpE releases ADP from DnaK; ATP binding to DnaK triggers the release of the substrate protein, thus completing the reaction cycle. Several rounds of ATP-dependent interactions between DnaJ, DnaK and GrpE are required for fully efficient folding.</text>
</comment>
<evidence type="ECO:0000313" key="14">
    <source>
        <dbReference type="EMBL" id="MBA2879922.1"/>
    </source>
</evidence>
<evidence type="ECO:0000256" key="2">
    <source>
        <dbReference type="ARBA" id="ARBA00009054"/>
    </source>
</evidence>
<dbReference type="EMBL" id="JACDUS010000001">
    <property type="protein sequence ID" value="MBA2879922.1"/>
    <property type="molecule type" value="Genomic_DNA"/>
</dbReference>
<keyword evidence="15" id="KW-1185">Reference proteome</keyword>
<dbReference type="RefSeq" id="WP_181549606.1">
    <property type="nucleotide sequence ID" value="NZ_JACDUS010000001.1"/>
</dbReference>
<evidence type="ECO:0000313" key="15">
    <source>
        <dbReference type="Proteomes" id="UP000525298"/>
    </source>
</evidence>
<dbReference type="Pfam" id="PF01025">
    <property type="entry name" value="GrpE"/>
    <property type="match status" value="1"/>
</dbReference>
<evidence type="ECO:0000256" key="11">
    <source>
        <dbReference type="RuleBase" id="RU000639"/>
    </source>
</evidence>
<dbReference type="PROSITE" id="PS01071">
    <property type="entry name" value="GRPE"/>
    <property type="match status" value="1"/>
</dbReference>
<comment type="similarity">
    <text evidence="2 10 12">Belongs to the GrpE family.</text>
</comment>
<dbReference type="GO" id="GO:0000774">
    <property type="term" value="F:adenyl-nucleotide exchange factor activity"/>
    <property type="evidence" value="ECO:0007669"/>
    <property type="project" value="InterPro"/>
</dbReference>
<dbReference type="AlphaFoldDB" id="A0A7W0C6B2"/>
<proteinExistence type="inferred from homology"/>
<dbReference type="HAMAP" id="MF_01151">
    <property type="entry name" value="GrpE"/>
    <property type="match status" value="1"/>
</dbReference>
<dbReference type="PRINTS" id="PR00773">
    <property type="entry name" value="GRPEPROTEIN"/>
</dbReference>
<dbReference type="PANTHER" id="PTHR21237">
    <property type="entry name" value="GRPE PROTEIN"/>
    <property type="match status" value="1"/>
</dbReference>
<dbReference type="GO" id="GO:0051082">
    <property type="term" value="F:unfolded protein binding"/>
    <property type="evidence" value="ECO:0007669"/>
    <property type="project" value="TreeGrafter"/>
</dbReference>
<evidence type="ECO:0000256" key="7">
    <source>
        <dbReference type="ARBA" id="ARBA00053401"/>
    </source>
</evidence>
<evidence type="ECO:0000256" key="12">
    <source>
        <dbReference type="RuleBase" id="RU004478"/>
    </source>
</evidence>
<protein>
    <recommendedName>
        <fullName evidence="8 10">Protein GrpE</fullName>
    </recommendedName>
    <alternativeName>
        <fullName evidence="9 10">HSP-70 cofactor</fullName>
    </alternativeName>
</protein>
<evidence type="ECO:0000256" key="4">
    <source>
        <dbReference type="ARBA" id="ARBA00022490"/>
    </source>
</evidence>
<dbReference type="NCBIfam" id="NF010748">
    <property type="entry name" value="PRK14150.1"/>
    <property type="match status" value="1"/>
</dbReference>
<dbReference type="GO" id="GO:0005737">
    <property type="term" value="C:cytoplasm"/>
    <property type="evidence" value="ECO:0007669"/>
    <property type="project" value="UniProtKB-SubCell"/>
</dbReference>
<comment type="subunit">
    <text evidence="3 10">Homodimer.</text>
</comment>
<dbReference type="Gene3D" id="2.30.22.10">
    <property type="entry name" value="Head domain of nucleotide exchange factor GrpE"/>
    <property type="match status" value="1"/>
</dbReference>
<dbReference type="InterPro" id="IPR013805">
    <property type="entry name" value="GrpE_CC"/>
</dbReference>
<name>A0A7W0C6B2_9BACT</name>
<dbReference type="SUPFAM" id="SSF58014">
    <property type="entry name" value="Coiled-coil domain of nucleotide exchange factor GrpE"/>
    <property type="match status" value="1"/>
</dbReference>
<comment type="caution">
    <text evidence="14">The sequence shown here is derived from an EMBL/GenBank/DDBJ whole genome shotgun (WGS) entry which is preliminary data.</text>
</comment>
<feature type="region of interest" description="Disordered" evidence="13">
    <location>
        <begin position="1"/>
        <end position="40"/>
    </location>
</feature>
<feature type="compositionally biased region" description="Basic and acidic residues" evidence="13">
    <location>
        <begin position="1"/>
        <end position="14"/>
    </location>
</feature>
<reference evidence="14 15" key="1">
    <citation type="submission" date="2020-07" db="EMBL/GenBank/DDBJ databases">
        <title>Genomic Encyclopedia of Type Strains, Phase IV (KMG-IV): sequencing the most valuable type-strain genomes for metagenomic binning, comparative biology and taxonomic classification.</title>
        <authorList>
            <person name="Goeker M."/>
        </authorList>
    </citation>
    <scope>NUCLEOTIDE SEQUENCE [LARGE SCALE GENOMIC DNA]</scope>
    <source>
        <strain evidence="14 15">DSM 17721</strain>
    </source>
</reference>
<evidence type="ECO:0000256" key="13">
    <source>
        <dbReference type="SAM" id="MobiDB-lite"/>
    </source>
</evidence>
<keyword evidence="6 10" id="KW-0143">Chaperone</keyword>
<evidence type="ECO:0000256" key="5">
    <source>
        <dbReference type="ARBA" id="ARBA00023016"/>
    </source>
</evidence>
<dbReference type="NCBIfam" id="NF010738">
    <property type="entry name" value="PRK14140.1"/>
    <property type="match status" value="1"/>
</dbReference>
<dbReference type="SUPFAM" id="SSF51064">
    <property type="entry name" value="Head domain of nucleotide exchange factor GrpE"/>
    <property type="match status" value="1"/>
</dbReference>
<gene>
    <name evidence="10" type="primary">grpE</name>
    <name evidence="14" type="ORF">HNR65_000229</name>
</gene>
<dbReference type="PANTHER" id="PTHR21237:SF23">
    <property type="entry name" value="GRPE PROTEIN HOMOLOG, MITOCHONDRIAL"/>
    <property type="match status" value="1"/>
</dbReference>